<dbReference type="AlphaFoldDB" id="A0A7G9FT34"/>
<name>A0A7G9FT34_9FIRM</name>
<organism evidence="1 2">
    <name type="scientific">Simiaoa sunii</name>
    <dbReference type="NCBI Taxonomy" id="2763672"/>
    <lineage>
        <taxon>Bacteria</taxon>
        <taxon>Bacillati</taxon>
        <taxon>Bacillota</taxon>
        <taxon>Clostridia</taxon>
        <taxon>Lachnospirales</taxon>
        <taxon>Lachnospiraceae</taxon>
        <taxon>Simiaoa</taxon>
    </lineage>
</organism>
<gene>
    <name evidence="1" type="ORF">H9Q77_11490</name>
</gene>
<reference evidence="1 2" key="1">
    <citation type="submission" date="2020-08" db="EMBL/GenBank/DDBJ databases">
        <authorList>
            <person name="Liu C."/>
            <person name="Sun Q."/>
        </authorList>
    </citation>
    <scope>NUCLEOTIDE SEQUENCE [LARGE SCALE GENOMIC DNA]</scope>
    <source>
        <strain evidence="1 2">NSJ-8</strain>
    </source>
</reference>
<accession>A0A7G9FT34</accession>
<dbReference type="Proteomes" id="UP000515981">
    <property type="component" value="Chromosome"/>
</dbReference>
<evidence type="ECO:0000313" key="2">
    <source>
        <dbReference type="Proteomes" id="UP000515981"/>
    </source>
</evidence>
<sequence length="108" mass="12268">MIATISGSWDKLKQVKTKKTAESAKIKKPPINFKECGIPVGAELVYVDDPTVKVIVCDERKVEYNNEITSLTAVARQFKGYKNVPEPSFFTYNGRLVTDIARETQWRE</sequence>
<dbReference type="KEGG" id="ssun:H9Q77_11490"/>
<proteinExistence type="predicted"/>
<evidence type="ECO:0000313" key="1">
    <source>
        <dbReference type="EMBL" id="QNM01716.1"/>
    </source>
</evidence>
<protein>
    <submittedName>
        <fullName evidence="1">Uncharacterized protein</fullName>
    </submittedName>
</protein>
<keyword evidence="2" id="KW-1185">Reference proteome</keyword>
<dbReference type="RefSeq" id="WP_249325632.1">
    <property type="nucleotide sequence ID" value="NZ_CP060633.1"/>
</dbReference>
<dbReference type="EMBL" id="CP060633">
    <property type="protein sequence ID" value="QNM01716.1"/>
    <property type="molecule type" value="Genomic_DNA"/>
</dbReference>